<evidence type="ECO:0000256" key="1">
    <source>
        <dbReference type="ARBA" id="ARBA00004123"/>
    </source>
</evidence>
<feature type="compositionally biased region" description="Basic and acidic residues" evidence="7">
    <location>
        <begin position="281"/>
        <end position="292"/>
    </location>
</feature>
<feature type="region of interest" description="Disordered" evidence="7">
    <location>
        <begin position="254"/>
        <end position="307"/>
    </location>
</feature>
<dbReference type="SUPFAM" id="SSF47459">
    <property type="entry name" value="HLH, helix-loop-helix DNA-binding domain"/>
    <property type="match status" value="1"/>
</dbReference>
<name>A0A2P6PAN1_ROSCH</name>
<dbReference type="PANTHER" id="PTHR11514">
    <property type="entry name" value="MYC"/>
    <property type="match status" value="1"/>
</dbReference>
<dbReference type="Gramene" id="PRQ18991">
    <property type="protein sequence ID" value="PRQ18991"/>
    <property type="gene ID" value="RchiOBHm_Chr7g0212241"/>
</dbReference>
<evidence type="ECO:0000256" key="4">
    <source>
        <dbReference type="ARBA" id="ARBA00023242"/>
    </source>
</evidence>
<dbReference type="GO" id="GO:0003700">
    <property type="term" value="F:DNA-binding transcription factor activity"/>
    <property type="evidence" value="ECO:0007669"/>
    <property type="project" value="InterPro"/>
</dbReference>
<evidence type="ECO:0000256" key="3">
    <source>
        <dbReference type="ARBA" id="ARBA00023163"/>
    </source>
</evidence>
<dbReference type="GO" id="GO:0046983">
    <property type="term" value="F:protein dimerization activity"/>
    <property type="evidence" value="ECO:0007669"/>
    <property type="project" value="InterPro"/>
</dbReference>
<dbReference type="OrthoDB" id="1926382at2759"/>
<feature type="coiled-coil region" evidence="6">
    <location>
        <begin position="336"/>
        <end position="363"/>
    </location>
</feature>
<dbReference type="InterPro" id="IPR011598">
    <property type="entry name" value="bHLH_dom"/>
</dbReference>
<sequence>MEACFSPHNLCQETSAATLQQHLQFILQNRPEFWVYSIFWQASKDGHNAISLSWAGGHFRGTRDFSSKTSTTNKLDNNYQPTIGFDLETPKKGINKEVEALFHEDMNMDGLFDINGDVTDSEWFYFYTVSNLTQSFAAGLESNNILGHAFCSGAFVWLAGDHELRFYECERVKEARMHGIQTLVCIATPFGVLELASLEVIKQDWGFVQLCKSIFGSDLITTTASVSNSKQGHVHVPQLQDGIFSRSVQKEWTTQGDMRKTVNLSGSSSDSGPYKSTSNTRLKERGRFDKHVNANQDSPISHSKAERQRRDKLNHLFYALRSVVPNVSKMDKASTLSDAIVYINKLKTTIEELEAKIQAKPKKPKASIMIDNILDSQSTSTAAMEVDVDVKIVGSEAIIRVWCPNNQDDPCARLMNALRDLELQIHRASISSVNELILQDVIVRVPDGFASEEVIKTAIINRF</sequence>
<comment type="subcellular location">
    <subcellularLocation>
        <location evidence="1 5">Nucleus</location>
    </subcellularLocation>
</comment>
<keyword evidence="10" id="KW-1185">Reference proteome</keyword>
<feature type="compositionally biased region" description="Low complexity" evidence="7">
    <location>
        <begin position="265"/>
        <end position="278"/>
    </location>
</feature>
<dbReference type="GO" id="GO:0005634">
    <property type="term" value="C:nucleus"/>
    <property type="evidence" value="ECO:0007669"/>
    <property type="project" value="UniProtKB-SubCell"/>
</dbReference>
<feature type="domain" description="BHLH" evidence="8">
    <location>
        <begin position="297"/>
        <end position="346"/>
    </location>
</feature>
<evidence type="ECO:0000256" key="2">
    <source>
        <dbReference type="ARBA" id="ARBA00023015"/>
    </source>
</evidence>
<protein>
    <recommendedName>
        <fullName evidence="5">Transcription factor</fullName>
        <shortName evidence="5">bHLH transcription factor</shortName>
    </recommendedName>
    <alternativeName>
        <fullName evidence="5">Basic helix-loop-helix protein</fullName>
    </alternativeName>
</protein>
<dbReference type="Pfam" id="PF22754">
    <property type="entry name" value="bHLH-TF_ACT-like_plant"/>
    <property type="match status" value="1"/>
</dbReference>
<dbReference type="PANTHER" id="PTHR11514:SF115">
    <property type="entry name" value="TRANSCRIPTION FACTOR"/>
    <property type="match status" value="1"/>
</dbReference>
<dbReference type="GO" id="GO:0000976">
    <property type="term" value="F:transcription cis-regulatory region binding"/>
    <property type="evidence" value="ECO:0007669"/>
    <property type="project" value="TreeGrafter"/>
</dbReference>
<dbReference type="OMA" id="CRIHETE"/>
<dbReference type="InterPro" id="IPR045084">
    <property type="entry name" value="AIB/MYC-like"/>
</dbReference>
<dbReference type="STRING" id="74649.A0A2P6PAN1"/>
<proteinExistence type="predicted"/>
<dbReference type="Pfam" id="PF14215">
    <property type="entry name" value="bHLH-MYC_N"/>
    <property type="match status" value="1"/>
</dbReference>
<dbReference type="Proteomes" id="UP000238479">
    <property type="component" value="Chromosome 7"/>
</dbReference>
<dbReference type="InterPro" id="IPR054502">
    <property type="entry name" value="bHLH-TF_ACT-like_plant"/>
</dbReference>
<evidence type="ECO:0000313" key="9">
    <source>
        <dbReference type="EMBL" id="PRQ18991.1"/>
    </source>
</evidence>
<evidence type="ECO:0000256" key="6">
    <source>
        <dbReference type="SAM" id="Coils"/>
    </source>
</evidence>
<gene>
    <name evidence="9" type="ORF">RchiOBHm_Chr7g0212241</name>
</gene>
<reference evidence="9 10" key="1">
    <citation type="journal article" date="2018" name="Nat. Genet.">
        <title>The Rosa genome provides new insights in the design of modern roses.</title>
        <authorList>
            <person name="Bendahmane M."/>
        </authorList>
    </citation>
    <scope>NUCLEOTIDE SEQUENCE [LARGE SCALE GENOMIC DNA]</scope>
    <source>
        <strain evidence="10">cv. Old Blush</strain>
    </source>
</reference>
<keyword evidence="3 5" id="KW-0804">Transcription</keyword>
<dbReference type="CDD" id="cd04873">
    <property type="entry name" value="ACT_UUR-ACR-like"/>
    <property type="match status" value="1"/>
</dbReference>
<dbReference type="InterPro" id="IPR036638">
    <property type="entry name" value="HLH_DNA-bd_sf"/>
</dbReference>
<evidence type="ECO:0000259" key="8">
    <source>
        <dbReference type="PROSITE" id="PS50888"/>
    </source>
</evidence>
<dbReference type="PROSITE" id="PS50888">
    <property type="entry name" value="BHLH"/>
    <property type="match status" value="1"/>
</dbReference>
<dbReference type="InterPro" id="IPR025610">
    <property type="entry name" value="MYC/MYB_N"/>
</dbReference>
<dbReference type="EMBL" id="PDCK01000045">
    <property type="protein sequence ID" value="PRQ18991.1"/>
    <property type="molecule type" value="Genomic_DNA"/>
</dbReference>
<dbReference type="Pfam" id="PF00010">
    <property type="entry name" value="HLH"/>
    <property type="match status" value="1"/>
</dbReference>
<evidence type="ECO:0000256" key="5">
    <source>
        <dbReference type="RuleBase" id="RU369104"/>
    </source>
</evidence>
<organism evidence="9 10">
    <name type="scientific">Rosa chinensis</name>
    <name type="common">China rose</name>
    <dbReference type="NCBI Taxonomy" id="74649"/>
    <lineage>
        <taxon>Eukaryota</taxon>
        <taxon>Viridiplantae</taxon>
        <taxon>Streptophyta</taxon>
        <taxon>Embryophyta</taxon>
        <taxon>Tracheophyta</taxon>
        <taxon>Spermatophyta</taxon>
        <taxon>Magnoliopsida</taxon>
        <taxon>eudicotyledons</taxon>
        <taxon>Gunneridae</taxon>
        <taxon>Pentapetalae</taxon>
        <taxon>rosids</taxon>
        <taxon>fabids</taxon>
        <taxon>Rosales</taxon>
        <taxon>Rosaceae</taxon>
        <taxon>Rosoideae</taxon>
        <taxon>Rosoideae incertae sedis</taxon>
        <taxon>Rosa</taxon>
    </lineage>
</organism>
<keyword evidence="6" id="KW-0175">Coiled coil</keyword>
<dbReference type="AlphaFoldDB" id="A0A2P6PAN1"/>
<comment type="caution">
    <text evidence="9">The sequence shown here is derived from an EMBL/GenBank/DDBJ whole genome shotgun (WGS) entry which is preliminary data.</text>
</comment>
<evidence type="ECO:0000256" key="7">
    <source>
        <dbReference type="SAM" id="MobiDB-lite"/>
    </source>
</evidence>
<keyword evidence="4 5" id="KW-0539">Nucleus</keyword>
<dbReference type="Gene3D" id="4.10.280.10">
    <property type="entry name" value="Helix-loop-helix DNA-binding domain"/>
    <property type="match status" value="1"/>
</dbReference>
<keyword evidence="2 5" id="KW-0805">Transcription regulation</keyword>
<evidence type="ECO:0000313" key="10">
    <source>
        <dbReference type="Proteomes" id="UP000238479"/>
    </source>
</evidence>
<dbReference type="SMART" id="SM00353">
    <property type="entry name" value="HLH"/>
    <property type="match status" value="1"/>
</dbReference>
<accession>A0A2P6PAN1</accession>